<dbReference type="SUPFAM" id="SSF53756">
    <property type="entry name" value="UDP-Glycosyltransferase/glycogen phosphorylase"/>
    <property type="match status" value="1"/>
</dbReference>
<gene>
    <name evidence="1" type="ORF">SDC9_86011</name>
</gene>
<dbReference type="EMBL" id="VSSQ01008618">
    <property type="protein sequence ID" value="MPM39378.1"/>
    <property type="molecule type" value="Genomic_DNA"/>
</dbReference>
<evidence type="ECO:0000313" key="1">
    <source>
        <dbReference type="EMBL" id="MPM39378.1"/>
    </source>
</evidence>
<organism evidence="1">
    <name type="scientific">bioreactor metagenome</name>
    <dbReference type="NCBI Taxonomy" id="1076179"/>
    <lineage>
        <taxon>unclassified sequences</taxon>
        <taxon>metagenomes</taxon>
        <taxon>ecological metagenomes</taxon>
    </lineage>
</organism>
<accession>A0A644ZGD2</accession>
<name>A0A644ZGD2_9ZZZZ</name>
<dbReference type="AlphaFoldDB" id="A0A644ZGD2"/>
<reference evidence="1" key="1">
    <citation type="submission" date="2019-08" db="EMBL/GenBank/DDBJ databases">
        <authorList>
            <person name="Kucharzyk K."/>
            <person name="Murdoch R.W."/>
            <person name="Higgins S."/>
            <person name="Loffler F."/>
        </authorList>
    </citation>
    <scope>NUCLEOTIDE SEQUENCE</scope>
</reference>
<evidence type="ECO:0008006" key="2">
    <source>
        <dbReference type="Google" id="ProtNLM"/>
    </source>
</evidence>
<sequence length="84" mass="9288">MGIPILLGVEGQALSIVEGFQAGVGFIPEDGKDMLNKLLALKADKELFRRIGVNCLALAKAYDRTMLAEKMRRVLHESTQTERT</sequence>
<proteinExistence type="predicted"/>
<comment type="caution">
    <text evidence="1">The sequence shown here is derived from an EMBL/GenBank/DDBJ whole genome shotgun (WGS) entry which is preliminary data.</text>
</comment>
<protein>
    <recommendedName>
        <fullName evidence="2">Glycosyl transferase family 1 domain-containing protein</fullName>
    </recommendedName>
</protein>